<dbReference type="InterPro" id="IPR048406">
    <property type="entry name" value="GldM_Ig-like-2"/>
</dbReference>
<sequence length="210" mass="23394">MKLLTFIILLFINFSATAQPDTNLSVISVEKVSTVYRGINNLIKIAVPGSKSFTATAFGNLTKKDSIGNYTWNVSTVAGTKAVIKIDAQMVDGSNLHEEKEYILLSLNKIKTILDGKNYIDYNLELTKQELIDATVGMKIDDCYIDNGIIPTTGFFIELSNKEFLIVEGNKMNSEAIKKIKTLRKGKTITIYADNDYELRPLPVKITLTD</sequence>
<reference evidence="3 4" key="1">
    <citation type="submission" date="2013-09" db="EMBL/GenBank/DDBJ databases">
        <authorList>
            <person name="Zeng Z."/>
            <person name="Chen C."/>
        </authorList>
    </citation>
    <scope>NUCLEOTIDE SEQUENCE [LARGE SCALE GENOMIC DNA]</scope>
    <source>
        <strain evidence="3 4">WB 4.1-42</strain>
    </source>
</reference>
<dbReference type="Pfam" id="PF21602">
    <property type="entry name" value="GldM_3rd"/>
    <property type="match status" value="1"/>
</dbReference>
<protein>
    <recommendedName>
        <fullName evidence="2">Gliding motility-associated protein GldM second immunoglobulin-like domain-containing protein</fullName>
    </recommendedName>
</protein>
<dbReference type="OrthoDB" id="1343429at2"/>
<gene>
    <name evidence="3" type="ORF">Q766_00235</name>
</gene>
<proteinExistence type="predicted"/>
<evidence type="ECO:0000313" key="4">
    <source>
        <dbReference type="Proteomes" id="UP000030111"/>
    </source>
</evidence>
<feature type="chain" id="PRO_5001992686" description="Gliding motility-associated protein GldM second immunoglobulin-like domain-containing protein" evidence="1">
    <location>
        <begin position="19"/>
        <end position="210"/>
    </location>
</feature>
<comment type="caution">
    <text evidence="3">The sequence shown here is derived from an EMBL/GenBank/DDBJ whole genome shotgun (WGS) entry which is preliminary data.</text>
</comment>
<keyword evidence="4" id="KW-1185">Reference proteome</keyword>
<evidence type="ECO:0000259" key="2">
    <source>
        <dbReference type="Pfam" id="PF21602"/>
    </source>
</evidence>
<dbReference type="AlphaFoldDB" id="A0A0A2MQJ0"/>
<evidence type="ECO:0000313" key="3">
    <source>
        <dbReference type="EMBL" id="KGO94589.1"/>
    </source>
</evidence>
<accession>A0A0A2MQJ0</accession>
<organism evidence="3 4">
    <name type="scientific">Flavobacterium subsaxonicum WB 4.1-42 = DSM 21790</name>
    <dbReference type="NCBI Taxonomy" id="1121898"/>
    <lineage>
        <taxon>Bacteria</taxon>
        <taxon>Pseudomonadati</taxon>
        <taxon>Bacteroidota</taxon>
        <taxon>Flavobacteriia</taxon>
        <taxon>Flavobacteriales</taxon>
        <taxon>Flavobacteriaceae</taxon>
        <taxon>Flavobacterium</taxon>
    </lineage>
</organism>
<evidence type="ECO:0000256" key="1">
    <source>
        <dbReference type="SAM" id="SignalP"/>
    </source>
</evidence>
<dbReference type="RefSeq" id="WP_026991972.1">
    <property type="nucleotide sequence ID" value="NZ_JRLY01000001.1"/>
</dbReference>
<feature type="signal peptide" evidence="1">
    <location>
        <begin position="1"/>
        <end position="18"/>
    </location>
</feature>
<keyword evidence="1" id="KW-0732">Signal</keyword>
<dbReference type="eggNOG" id="ENOG5030U4D">
    <property type="taxonomic scope" value="Bacteria"/>
</dbReference>
<dbReference type="STRING" id="1121898.GCA_000422725_00526"/>
<dbReference type="EMBL" id="JRLY01000001">
    <property type="protein sequence ID" value="KGO94589.1"/>
    <property type="molecule type" value="Genomic_DNA"/>
</dbReference>
<feature type="domain" description="Gliding motility-associated protein GldM second immunoglobulin-like" evidence="2">
    <location>
        <begin position="26"/>
        <end position="99"/>
    </location>
</feature>
<dbReference type="Proteomes" id="UP000030111">
    <property type="component" value="Unassembled WGS sequence"/>
</dbReference>
<name>A0A0A2MQJ0_9FLAO</name>